<organism evidence="3 4">
    <name type="scientific">Taxus chinensis</name>
    <name type="common">Chinese yew</name>
    <name type="synonym">Taxus wallichiana var. chinensis</name>
    <dbReference type="NCBI Taxonomy" id="29808"/>
    <lineage>
        <taxon>Eukaryota</taxon>
        <taxon>Viridiplantae</taxon>
        <taxon>Streptophyta</taxon>
        <taxon>Embryophyta</taxon>
        <taxon>Tracheophyta</taxon>
        <taxon>Spermatophyta</taxon>
        <taxon>Pinopsida</taxon>
        <taxon>Pinidae</taxon>
        <taxon>Conifers II</taxon>
        <taxon>Cupressales</taxon>
        <taxon>Taxaceae</taxon>
        <taxon>Taxus</taxon>
    </lineage>
</organism>
<dbReference type="AlphaFoldDB" id="A0AA38LQB4"/>
<keyword evidence="4" id="KW-1185">Reference proteome</keyword>
<keyword evidence="2" id="KW-0812">Transmembrane</keyword>
<evidence type="ECO:0000256" key="1">
    <source>
        <dbReference type="SAM" id="MobiDB-lite"/>
    </source>
</evidence>
<protein>
    <submittedName>
        <fullName evidence="3">Uncharacterized protein</fullName>
    </submittedName>
</protein>
<keyword evidence="2" id="KW-1133">Transmembrane helix</keyword>
<feature type="region of interest" description="Disordered" evidence="1">
    <location>
        <begin position="1"/>
        <end position="24"/>
    </location>
</feature>
<proteinExistence type="predicted"/>
<keyword evidence="2" id="KW-0472">Membrane</keyword>
<sequence length="138" mass="14353">AVSLANSLPAATRMAEKPPGTGIQKSTTRRVVIIPTTATTGRVKEMEMVRVRVADTDKASMATVVALSTLLKTPPGRATENKLRAMAVVMLLATGTALTGVAVTDRVRNILRVTTAVTTPSLATGMAMAMGMEQGMVA</sequence>
<name>A0AA38LQB4_TAXCH</name>
<evidence type="ECO:0000313" key="4">
    <source>
        <dbReference type="Proteomes" id="UP000824469"/>
    </source>
</evidence>
<gene>
    <name evidence="3" type="ORF">KI387_002908</name>
</gene>
<feature type="transmembrane region" description="Helical" evidence="2">
    <location>
        <begin position="85"/>
        <end position="104"/>
    </location>
</feature>
<evidence type="ECO:0000256" key="2">
    <source>
        <dbReference type="SAM" id="Phobius"/>
    </source>
</evidence>
<accession>A0AA38LQB4</accession>
<feature type="non-terminal residue" evidence="3">
    <location>
        <position position="138"/>
    </location>
</feature>
<feature type="non-terminal residue" evidence="3">
    <location>
        <position position="1"/>
    </location>
</feature>
<evidence type="ECO:0000313" key="3">
    <source>
        <dbReference type="EMBL" id="KAH9330800.1"/>
    </source>
</evidence>
<reference evidence="3 4" key="1">
    <citation type="journal article" date="2021" name="Nat. Plants">
        <title>The Taxus genome provides insights into paclitaxel biosynthesis.</title>
        <authorList>
            <person name="Xiong X."/>
            <person name="Gou J."/>
            <person name="Liao Q."/>
            <person name="Li Y."/>
            <person name="Zhou Q."/>
            <person name="Bi G."/>
            <person name="Li C."/>
            <person name="Du R."/>
            <person name="Wang X."/>
            <person name="Sun T."/>
            <person name="Guo L."/>
            <person name="Liang H."/>
            <person name="Lu P."/>
            <person name="Wu Y."/>
            <person name="Zhang Z."/>
            <person name="Ro D.K."/>
            <person name="Shang Y."/>
            <person name="Huang S."/>
            <person name="Yan J."/>
        </authorList>
    </citation>
    <scope>NUCLEOTIDE SEQUENCE [LARGE SCALE GENOMIC DNA]</scope>
    <source>
        <strain evidence="3">Ta-2019</strain>
    </source>
</reference>
<dbReference type="Proteomes" id="UP000824469">
    <property type="component" value="Unassembled WGS sequence"/>
</dbReference>
<dbReference type="EMBL" id="JAHRHJ020000001">
    <property type="protein sequence ID" value="KAH9330800.1"/>
    <property type="molecule type" value="Genomic_DNA"/>
</dbReference>
<comment type="caution">
    <text evidence="3">The sequence shown here is derived from an EMBL/GenBank/DDBJ whole genome shotgun (WGS) entry which is preliminary data.</text>
</comment>
<feature type="transmembrane region" description="Helical" evidence="2">
    <location>
        <begin position="110"/>
        <end position="132"/>
    </location>
</feature>